<dbReference type="EMBL" id="PDCK01000044">
    <property type="protein sequence ID" value="PRQ23290.1"/>
    <property type="molecule type" value="Genomic_DNA"/>
</dbReference>
<organism evidence="15 16">
    <name type="scientific">Rosa chinensis</name>
    <name type="common">China rose</name>
    <dbReference type="NCBI Taxonomy" id="74649"/>
    <lineage>
        <taxon>Eukaryota</taxon>
        <taxon>Viridiplantae</taxon>
        <taxon>Streptophyta</taxon>
        <taxon>Embryophyta</taxon>
        <taxon>Tracheophyta</taxon>
        <taxon>Spermatophyta</taxon>
        <taxon>Magnoliopsida</taxon>
        <taxon>eudicotyledons</taxon>
        <taxon>Gunneridae</taxon>
        <taxon>Pentapetalae</taxon>
        <taxon>rosids</taxon>
        <taxon>fabids</taxon>
        <taxon>Rosales</taxon>
        <taxon>Rosaceae</taxon>
        <taxon>Rosoideae</taxon>
        <taxon>Rosoideae incertae sedis</taxon>
        <taxon>Rosa</taxon>
    </lineage>
</organism>
<dbReference type="InterPro" id="IPR018866">
    <property type="entry name" value="Znf-4CXXC_R1"/>
</dbReference>
<evidence type="ECO:0000256" key="4">
    <source>
        <dbReference type="ARBA" id="ARBA00022499"/>
    </source>
</evidence>
<keyword evidence="8" id="KW-0862">Zinc</keyword>
<feature type="domain" description="Zinc-finger" evidence="14">
    <location>
        <begin position="213"/>
        <end position="286"/>
    </location>
</feature>
<accession>A0A2P6PMZ0</accession>
<name>A0A2P6PMZ0_ROSCH</name>
<keyword evidence="12" id="KW-0539">Nucleus</keyword>
<keyword evidence="16" id="KW-1185">Reference proteome</keyword>
<evidence type="ECO:0000256" key="3">
    <source>
        <dbReference type="ARBA" id="ARBA00022490"/>
    </source>
</evidence>
<dbReference type="GO" id="GO:0006355">
    <property type="term" value="P:regulation of DNA-templated transcription"/>
    <property type="evidence" value="ECO:0007669"/>
    <property type="project" value="InterPro"/>
</dbReference>
<evidence type="ECO:0000256" key="13">
    <source>
        <dbReference type="SAM" id="MobiDB-lite"/>
    </source>
</evidence>
<keyword evidence="7" id="KW-0863">Zinc-finger</keyword>
<dbReference type="SUPFAM" id="SSF57903">
    <property type="entry name" value="FYVE/PHD zinc finger"/>
    <property type="match status" value="1"/>
</dbReference>
<keyword evidence="5" id="KW-0597">Phosphoprotein</keyword>
<dbReference type="AlphaFoldDB" id="A0A2P6PMZ0"/>
<feature type="region of interest" description="Disordered" evidence="13">
    <location>
        <begin position="1"/>
        <end position="24"/>
    </location>
</feature>
<comment type="caution">
    <text evidence="15">The sequence shown here is derived from an EMBL/GenBank/DDBJ whole genome shotgun (WGS) entry which is preliminary data.</text>
</comment>
<dbReference type="Gramene" id="PRQ23290">
    <property type="protein sequence ID" value="PRQ23290"/>
    <property type="gene ID" value="RchiOBHm_Chr6g0259731"/>
</dbReference>
<evidence type="ECO:0000256" key="6">
    <source>
        <dbReference type="ARBA" id="ARBA00022723"/>
    </source>
</evidence>
<dbReference type="GO" id="GO:0005634">
    <property type="term" value="C:nucleus"/>
    <property type="evidence" value="ECO:0007669"/>
    <property type="project" value="UniProtKB-SubCell"/>
</dbReference>
<evidence type="ECO:0000256" key="11">
    <source>
        <dbReference type="ARBA" id="ARBA00023163"/>
    </source>
</evidence>
<evidence type="ECO:0000256" key="5">
    <source>
        <dbReference type="ARBA" id="ARBA00022553"/>
    </source>
</evidence>
<feature type="compositionally biased region" description="Acidic residues" evidence="13">
    <location>
        <begin position="126"/>
        <end position="147"/>
    </location>
</feature>
<proteinExistence type="predicted"/>
<feature type="compositionally biased region" description="Basic and acidic residues" evidence="13">
    <location>
        <begin position="94"/>
        <end position="103"/>
    </location>
</feature>
<dbReference type="GO" id="GO:0005737">
    <property type="term" value="C:cytoplasm"/>
    <property type="evidence" value="ECO:0007669"/>
    <property type="project" value="UniProtKB-SubCell"/>
</dbReference>
<evidence type="ECO:0000256" key="10">
    <source>
        <dbReference type="ARBA" id="ARBA00023015"/>
    </source>
</evidence>
<keyword evidence="10" id="KW-0805">Transcription regulation</keyword>
<evidence type="ECO:0000256" key="2">
    <source>
        <dbReference type="ARBA" id="ARBA00004496"/>
    </source>
</evidence>
<dbReference type="Pfam" id="PF10497">
    <property type="entry name" value="zf-4CXXC_R1"/>
    <property type="match status" value="1"/>
</dbReference>
<feature type="region of interest" description="Disordered" evidence="13">
    <location>
        <begin position="386"/>
        <end position="445"/>
    </location>
</feature>
<sequence>MVVRSGADDGTAENGSAGVSDYEKIREQRIKENLARMQNMGIFDLSRQLHSFKPNPPKRLRRSPPSDQPKTHNSAPTRRSSRLQNVAPVTYAETVRKVSVEPKRRVRKASQNARNPNDGKRRTSDTESETDSESDSASELEFDSDSDSEVKVRIQISNSGSPPRRSSRLRDVAPVSYVEASPKKEKELSESVEGEYLVDDYGEDGERIDDGVKDETCHQCRQRTLGDLTHCSKCDLVQGQFCGDCLDMRYGENVIKANQNPHWVCPVCRDICNCSLCLSRKTQELMHDDIKEEMEGCLMGKEVNFLGSVLVPTEDVHKLDAATIACDVDGKTKKEPKRNTSTISAHVAAEDMDKLDAAGDVVDCETNIESSRSTRTSSLHVAAEDLGNPDAAGDVVHGETKQPRRSTRRSSGHVAAEDMSHLDAAGDVDGEKKKQLRRSTRMRRN</sequence>
<evidence type="ECO:0000313" key="15">
    <source>
        <dbReference type="EMBL" id="PRQ23290.1"/>
    </source>
</evidence>
<keyword evidence="6" id="KW-0479">Metal-binding</keyword>
<keyword evidence="3" id="KW-0963">Cytoplasm</keyword>
<protein>
    <submittedName>
        <fullName evidence="15">Putative chromatin regulator PHD family</fullName>
    </submittedName>
</protein>
<dbReference type="InterPro" id="IPR040221">
    <property type="entry name" value="CDCA7/CDA7L"/>
</dbReference>
<evidence type="ECO:0000256" key="12">
    <source>
        <dbReference type="ARBA" id="ARBA00023242"/>
    </source>
</evidence>
<dbReference type="Proteomes" id="UP000238479">
    <property type="component" value="Chromosome 6"/>
</dbReference>
<dbReference type="InterPro" id="IPR011011">
    <property type="entry name" value="Znf_FYVE_PHD"/>
</dbReference>
<evidence type="ECO:0000256" key="7">
    <source>
        <dbReference type="ARBA" id="ARBA00022771"/>
    </source>
</evidence>
<evidence type="ECO:0000256" key="9">
    <source>
        <dbReference type="ARBA" id="ARBA00022843"/>
    </source>
</evidence>
<feature type="compositionally biased region" description="Polar residues" evidence="13">
    <location>
        <begin position="71"/>
        <end position="84"/>
    </location>
</feature>
<keyword evidence="11" id="KW-0804">Transcription</keyword>
<gene>
    <name evidence="15" type="ORF">RchiOBHm_Chr6g0259731</name>
</gene>
<evidence type="ECO:0000256" key="1">
    <source>
        <dbReference type="ARBA" id="ARBA00004123"/>
    </source>
</evidence>
<evidence type="ECO:0000259" key="14">
    <source>
        <dbReference type="Pfam" id="PF10497"/>
    </source>
</evidence>
<dbReference type="OrthoDB" id="298344at2759"/>
<keyword evidence="4" id="KW-1017">Isopeptide bond</keyword>
<comment type="subcellular location">
    <subcellularLocation>
        <location evidence="2">Cytoplasm</location>
    </subcellularLocation>
    <subcellularLocation>
        <location evidence="1">Nucleus</location>
    </subcellularLocation>
</comment>
<evidence type="ECO:0000256" key="8">
    <source>
        <dbReference type="ARBA" id="ARBA00022833"/>
    </source>
</evidence>
<feature type="compositionally biased region" description="Basic residues" evidence="13">
    <location>
        <begin position="434"/>
        <end position="445"/>
    </location>
</feature>
<evidence type="ECO:0000313" key="16">
    <source>
        <dbReference type="Proteomes" id="UP000238479"/>
    </source>
</evidence>
<dbReference type="GO" id="GO:0008270">
    <property type="term" value="F:zinc ion binding"/>
    <property type="evidence" value="ECO:0007669"/>
    <property type="project" value="UniProtKB-KW"/>
</dbReference>
<dbReference type="PANTHER" id="PTHR31169:SF33">
    <property type="entry name" value="CELL DIVISION CYCLE-ASSOCIATED 7-LIKE PROTEIN"/>
    <property type="match status" value="1"/>
</dbReference>
<dbReference type="PANTHER" id="PTHR31169">
    <property type="entry name" value="OS05G0300700 PROTEIN"/>
    <property type="match status" value="1"/>
</dbReference>
<reference evidence="15 16" key="1">
    <citation type="journal article" date="2018" name="Nat. Genet.">
        <title>The Rosa genome provides new insights in the design of modern roses.</title>
        <authorList>
            <person name="Bendahmane M."/>
        </authorList>
    </citation>
    <scope>NUCLEOTIDE SEQUENCE [LARGE SCALE GENOMIC DNA]</scope>
    <source>
        <strain evidence="16">cv. Old Blush</strain>
    </source>
</reference>
<feature type="region of interest" description="Disordered" evidence="13">
    <location>
        <begin position="45"/>
        <end position="192"/>
    </location>
</feature>
<keyword evidence="9" id="KW-0832">Ubl conjugation</keyword>